<feature type="transmembrane region" description="Helical" evidence="2">
    <location>
        <begin position="275"/>
        <end position="302"/>
    </location>
</feature>
<feature type="transmembrane region" description="Helical" evidence="2">
    <location>
        <begin position="100"/>
        <end position="121"/>
    </location>
</feature>
<dbReference type="PANTHER" id="PTHR36844">
    <property type="entry name" value="PROTEASE PRSW"/>
    <property type="match status" value="1"/>
</dbReference>
<dbReference type="PANTHER" id="PTHR36844:SF1">
    <property type="entry name" value="PROTEASE PRSW"/>
    <property type="match status" value="1"/>
</dbReference>
<dbReference type="OrthoDB" id="9785431at2"/>
<feature type="transmembrane region" description="Helical" evidence="2">
    <location>
        <begin position="177"/>
        <end position="197"/>
    </location>
</feature>
<feature type="region of interest" description="Disordered" evidence="1">
    <location>
        <begin position="1"/>
        <end position="22"/>
    </location>
</feature>
<proteinExistence type="predicted"/>
<feature type="transmembrane region" description="Helical" evidence="2">
    <location>
        <begin position="243"/>
        <end position="263"/>
    </location>
</feature>
<reference evidence="3 4" key="1">
    <citation type="submission" date="2015-03" db="EMBL/GenBank/DDBJ databases">
        <title>Genome assembly of Sandaracinus amylolyticus DSM 53668.</title>
        <authorList>
            <person name="Sharma G."/>
            <person name="Subramanian S."/>
        </authorList>
    </citation>
    <scope>NUCLEOTIDE SEQUENCE [LARGE SCALE GENOMIC DNA]</scope>
    <source>
        <strain evidence="3 4">DSM 53668</strain>
    </source>
</reference>
<keyword evidence="2" id="KW-0472">Membrane</keyword>
<dbReference type="EMBL" id="CP011125">
    <property type="protein sequence ID" value="AKF07350.1"/>
    <property type="molecule type" value="Genomic_DNA"/>
</dbReference>
<evidence type="ECO:0000256" key="2">
    <source>
        <dbReference type="SAM" id="Phobius"/>
    </source>
</evidence>
<gene>
    <name evidence="3" type="ORF">DB32_004499</name>
</gene>
<evidence type="ECO:0000256" key="1">
    <source>
        <dbReference type="SAM" id="MobiDB-lite"/>
    </source>
</evidence>
<organism evidence="3 4">
    <name type="scientific">Sandaracinus amylolyticus</name>
    <dbReference type="NCBI Taxonomy" id="927083"/>
    <lineage>
        <taxon>Bacteria</taxon>
        <taxon>Pseudomonadati</taxon>
        <taxon>Myxococcota</taxon>
        <taxon>Polyangia</taxon>
        <taxon>Polyangiales</taxon>
        <taxon>Sandaracinaceae</taxon>
        <taxon>Sandaracinus</taxon>
    </lineage>
</organism>
<evidence type="ECO:0000313" key="4">
    <source>
        <dbReference type="Proteomes" id="UP000034883"/>
    </source>
</evidence>
<feature type="transmembrane region" description="Helical" evidence="2">
    <location>
        <begin position="37"/>
        <end position="61"/>
    </location>
</feature>
<dbReference type="AlphaFoldDB" id="A0A0F6W4M5"/>
<feature type="transmembrane region" description="Helical" evidence="2">
    <location>
        <begin position="67"/>
        <end position="88"/>
    </location>
</feature>
<dbReference type="Proteomes" id="UP000034883">
    <property type="component" value="Chromosome"/>
</dbReference>
<dbReference type="RefSeq" id="WP_083457621.1">
    <property type="nucleotide sequence ID" value="NZ_CP011125.1"/>
</dbReference>
<keyword evidence="2" id="KW-1133">Transmembrane helix</keyword>
<name>A0A0F6W4M5_9BACT</name>
<feature type="transmembrane region" description="Helical" evidence="2">
    <location>
        <begin position="141"/>
        <end position="165"/>
    </location>
</feature>
<dbReference type="InterPro" id="IPR026898">
    <property type="entry name" value="PrsW"/>
</dbReference>
<accession>A0A0F6W4M5</accession>
<dbReference type="KEGG" id="samy:DB32_004499"/>
<protein>
    <submittedName>
        <fullName evidence="3">Putative integral membrane protein</fullName>
    </submittedName>
</protein>
<sequence length="397" mass="42663">MHPQHSPAPVAPGHANRSLPSTHIEDPYRTRKIVGGILWLLGQIVGLALLVMLFVLLPALSANPGQAFFGMAVGASLAFPAMCVYLTFPRLLDRYDPEPFYALALCLLWGACAACGFSALINSGVDAAVASVAGAEWGNTVGAVVSAPLVEEFWKGIAVVGVFYFLRNEFDGVVDGIIYATFTAIGFAATENVIYYANALSEDPQALAFTFVIRGVIAPWGHPLYTSMTGIGLGIARESHRTWVKLLAPLMGYGGAVFLHALWNGSATLADAMGASGIFLLLLPLWLVFVAAFVIIVMVLVVRRGRIIREHLLDEVALGHLSQKELDLVCSAFGGLVAWFRKGGKGTEFVRAVARLGLSKWHTARAVRGQNKTFSMDFILPLRAKIRELRAQGASPA</sequence>
<keyword evidence="2" id="KW-0812">Transmembrane</keyword>
<dbReference type="STRING" id="927083.DB32_004499"/>
<dbReference type="GO" id="GO:0008233">
    <property type="term" value="F:peptidase activity"/>
    <property type="evidence" value="ECO:0007669"/>
    <property type="project" value="InterPro"/>
</dbReference>
<dbReference type="Pfam" id="PF13367">
    <property type="entry name" value="PrsW-protease"/>
    <property type="match status" value="1"/>
</dbReference>
<evidence type="ECO:0000313" key="3">
    <source>
        <dbReference type="EMBL" id="AKF07350.1"/>
    </source>
</evidence>
<feature type="transmembrane region" description="Helical" evidence="2">
    <location>
        <begin position="217"/>
        <end position="236"/>
    </location>
</feature>
<keyword evidence="4" id="KW-1185">Reference proteome</keyword>